<dbReference type="AlphaFoldDB" id="A0AAD0U4K0"/>
<feature type="region of interest" description="Disordered" evidence="1">
    <location>
        <begin position="168"/>
        <end position="188"/>
    </location>
</feature>
<dbReference type="Proteomes" id="UP000269199">
    <property type="component" value="Chromosome"/>
</dbReference>
<sequence>MPSAVSICSNALLKLGAKTIASFAEGSDHATLASNLFPSVRDSMLRAHYWNCAIKRVLLSPLTQTPAFDFAYQFSLPGDWIRTVQVGRKGYQIPYRSEGRNILSDAAQLPLVYVFRNENPASWSTNFIRVMEQAMAAEMAYAVTASSSLRDSMNAELQQMLKVAKAIDGQDDPPEEFEEGSLVESRFS</sequence>
<accession>A0AAD0U4K0</accession>
<evidence type="ECO:0000313" key="2">
    <source>
        <dbReference type="EMBL" id="AYR23024.1"/>
    </source>
</evidence>
<evidence type="ECO:0000256" key="1">
    <source>
        <dbReference type="SAM" id="MobiDB-lite"/>
    </source>
</evidence>
<dbReference type="EMBL" id="CP024996">
    <property type="protein sequence ID" value="AYR23024.1"/>
    <property type="molecule type" value="Genomic_DNA"/>
</dbReference>
<protein>
    <submittedName>
        <fullName evidence="2">Uncharacterized protein</fullName>
    </submittedName>
</protein>
<name>A0AAD0U4K0_9BURK</name>
<proteinExistence type="predicted"/>
<feature type="compositionally biased region" description="Acidic residues" evidence="1">
    <location>
        <begin position="169"/>
        <end position="181"/>
    </location>
</feature>
<gene>
    <name evidence="2" type="ORF">RC54_03960</name>
</gene>
<dbReference type="RefSeq" id="WP_061789255.1">
    <property type="nucleotide sequence ID" value="NZ_CP024996.1"/>
</dbReference>
<organism evidence="2 3">
    <name type="scientific">Herbaspirillum rubrisubalbicans</name>
    <dbReference type="NCBI Taxonomy" id="80842"/>
    <lineage>
        <taxon>Bacteria</taxon>
        <taxon>Pseudomonadati</taxon>
        <taxon>Pseudomonadota</taxon>
        <taxon>Betaproteobacteria</taxon>
        <taxon>Burkholderiales</taxon>
        <taxon>Oxalobacteraceae</taxon>
        <taxon>Herbaspirillum</taxon>
    </lineage>
</organism>
<evidence type="ECO:0000313" key="3">
    <source>
        <dbReference type="Proteomes" id="UP000269199"/>
    </source>
</evidence>
<reference evidence="2 3" key="1">
    <citation type="submission" date="2017-11" db="EMBL/GenBank/DDBJ databases">
        <title>Complete genome sequence of Herbaspirillum rubrisubalbicans DSM 11543.</title>
        <authorList>
            <person name="Chen M."/>
            <person name="An Q."/>
        </authorList>
    </citation>
    <scope>NUCLEOTIDE SEQUENCE [LARGE SCALE GENOMIC DNA]</scope>
    <source>
        <strain evidence="2 3">DSM 11543</strain>
    </source>
</reference>